<sequence length="209" mass="22451">MSYSLNEMEATTKRATRGAGYPWGLAEDAAKAARWLCAQGLDGSAEMAQVLERRFAEHPAKHRPQSHEGVWRAEGDLCPISAGALLSDCAQNLKAAPIEMRHVVVPSVLLPFAASAAKRLGGSVRVTFDDVVAMTDGTYLELQGELPGLVQRVVVSQCAETVKPNRLLTRSHPSAQSWDVLNRFAHKTYAPATEESRALGAGAGLSDND</sequence>
<protein>
    <submittedName>
        <fullName evidence="1">DUF3726 domain-containing protein</fullName>
    </submittedName>
</protein>
<name>A0A9Q9HF19_9RHOB</name>
<dbReference type="AlphaFoldDB" id="A0A9Q9HF19"/>
<dbReference type="Proteomes" id="UP001057991">
    <property type="component" value="Chromosome"/>
</dbReference>
<accession>A0A9Q9HF19</accession>
<proteinExistence type="predicted"/>
<dbReference type="RefSeq" id="WP_259786797.1">
    <property type="nucleotide sequence ID" value="NZ_CP080776.1"/>
</dbReference>
<organism evidence="1 2">
    <name type="scientific">Aliiroseovarius crassostreae</name>
    <dbReference type="NCBI Taxonomy" id="154981"/>
    <lineage>
        <taxon>Bacteria</taxon>
        <taxon>Pseudomonadati</taxon>
        <taxon>Pseudomonadota</taxon>
        <taxon>Alphaproteobacteria</taxon>
        <taxon>Rhodobacterales</taxon>
        <taxon>Paracoccaceae</taxon>
        <taxon>Aliiroseovarius</taxon>
    </lineage>
</organism>
<dbReference type="InterPro" id="IPR022201">
    <property type="entry name" value="DUF3726"/>
</dbReference>
<dbReference type="Pfam" id="PF12525">
    <property type="entry name" value="DUF3726"/>
    <property type="match status" value="1"/>
</dbReference>
<reference evidence="1" key="1">
    <citation type="submission" date="2021-08" db="EMBL/GenBank/DDBJ databases">
        <authorList>
            <person name="Nwanade C."/>
            <person name="Wang M."/>
            <person name="Masoudi A."/>
            <person name="Yu Z."/>
            <person name="Liu J."/>
        </authorList>
    </citation>
    <scope>NUCLEOTIDE SEQUENCE</scope>
    <source>
        <strain evidence="1">S056</strain>
    </source>
</reference>
<dbReference type="EMBL" id="CP080776">
    <property type="protein sequence ID" value="UWP96641.1"/>
    <property type="molecule type" value="Genomic_DNA"/>
</dbReference>
<evidence type="ECO:0000313" key="2">
    <source>
        <dbReference type="Proteomes" id="UP001057991"/>
    </source>
</evidence>
<gene>
    <name evidence="1" type="ORF">K3X48_06605</name>
</gene>
<evidence type="ECO:0000313" key="1">
    <source>
        <dbReference type="EMBL" id="UWP96641.1"/>
    </source>
</evidence>